<dbReference type="InterPro" id="IPR018925">
    <property type="entry name" value="XtmA-like_N"/>
</dbReference>
<gene>
    <name evidence="2" type="ORF">ENV54_05795</name>
</gene>
<evidence type="ECO:0000313" key="2">
    <source>
        <dbReference type="EMBL" id="HGH60795.1"/>
    </source>
</evidence>
<reference evidence="2" key="1">
    <citation type="journal article" date="2020" name="mSystems">
        <title>Genome- and Community-Level Interaction Insights into Carbon Utilization and Element Cycling Functions of Hydrothermarchaeota in Hydrothermal Sediment.</title>
        <authorList>
            <person name="Zhou Z."/>
            <person name="Liu Y."/>
            <person name="Xu W."/>
            <person name="Pan J."/>
            <person name="Luo Z.H."/>
            <person name="Li M."/>
        </authorList>
    </citation>
    <scope>NUCLEOTIDE SEQUENCE [LARGE SCALE GENOMIC DNA]</scope>
    <source>
        <strain evidence="2">SpSt-769</strain>
    </source>
</reference>
<name>A0A7C4EX27_9BACT</name>
<sequence>MKKNEQRKRAEEAFLTDRGRITNRDLALQLGVHPATVARWKKKDEWDLKLLKTVGKSAEKEQPTESFRETDLRHLSLLNARIDSYLKKKELLPSEILELAEAKFHIMGCMRMLEADMDEDWMEHEENDEHVFD</sequence>
<dbReference type="AlphaFoldDB" id="A0A7C4EX27"/>
<accession>A0A7C4EX27</accession>
<evidence type="ECO:0000259" key="1">
    <source>
        <dbReference type="Pfam" id="PF10668"/>
    </source>
</evidence>
<comment type="caution">
    <text evidence="2">The sequence shown here is derived from an EMBL/GenBank/DDBJ whole genome shotgun (WGS) entry which is preliminary data.</text>
</comment>
<feature type="domain" description="PBSX phage terminase small subunit-like N-terminal" evidence="1">
    <location>
        <begin position="5"/>
        <end position="57"/>
    </location>
</feature>
<organism evidence="2">
    <name type="scientific">Desulfomonile tiedjei</name>
    <dbReference type="NCBI Taxonomy" id="2358"/>
    <lineage>
        <taxon>Bacteria</taxon>
        <taxon>Pseudomonadati</taxon>
        <taxon>Thermodesulfobacteriota</taxon>
        <taxon>Desulfomonilia</taxon>
        <taxon>Desulfomonilales</taxon>
        <taxon>Desulfomonilaceae</taxon>
        <taxon>Desulfomonile</taxon>
    </lineage>
</organism>
<dbReference type="EMBL" id="DTGT01000182">
    <property type="protein sequence ID" value="HGH60795.1"/>
    <property type="molecule type" value="Genomic_DNA"/>
</dbReference>
<protein>
    <recommendedName>
        <fullName evidence="1">PBSX phage terminase small subunit-like N-terminal domain-containing protein</fullName>
    </recommendedName>
</protein>
<dbReference type="Pfam" id="PF10668">
    <property type="entry name" value="Phage_terminase"/>
    <property type="match status" value="1"/>
</dbReference>
<proteinExistence type="predicted"/>